<feature type="region of interest" description="Disordered" evidence="1">
    <location>
        <begin position="1"/>
        <end position="21"/>
    </location>
</feature>
<dbReference type="OrthoDB" id="5654134at2"/>
<feature type="compositionally biased region" description="Basic and acidic residues" evidence="1">
    <location>
        <begin position="326"/>
        <end position="335"/>
    </location>
</feature>
<dbReference type="PATRIC" id="fig|45071.6.peg.3885"/>
<feature type="compositionally biased region" description="Polar residues" evidence="1">
    <location>
        <begin position="278"/>
        <end position="306"/>
    </location>
</feature>
<organism evidence="2 3">
    <name type="scientific">Legionella parisiensis</name>
    <dbReference type="NCBI Taxonomy" id="45071"/>
    <lineage>
        <taxon>Bacteria</taxon>
        <taxon>Pseudomonadati</taxon>
        <taxon>Pseudomonadota</taxon>
        <taxon>Gammaproteobacteria</taxon>
        <taxon>Legionellales</taxon>
        <taxon>Legionellaceae</taxon>
        <taxon>Legionella</taxon>
    </lineage>
</organism>
<dbReference type="RefSeq" id="WP_058519150.1">
    <property type="nucleotide sequence ID" value="NZ_CAAAIE010000009.1"/>
</dbReference>
<reference evidence="2 3" key="1">
    <citation type="submission" date="2016-02" db="EMBL/GenBank/DDBJ databases">
        <title>Secondary metabolites in Legionella.</title>
        <authorList>
            <person name="Tobias N.J."/>
            <person name="Bode H.B."/>
        </authorList>
    </citation>
    <scope>NUCLEOTIDE SEQUENCE [LARGE SCALE GENOMIC DNA]</scope>
    <source>
        <strain evidence="2 3">DSM 19216</strain>
    </source>
</reference>
<feature type="compositionally biased region" description="Basic and acidic residues" evidence="1">
    <location>
        <begin position="254"/>
        <end position="275"/>
    </location>
</feature>
<evidence type="ECO:0000313" key="2">
    <source>
        <dbReference type="EMBL" id="OEH45835.1"/>
    </source>
</evidence>
<dbReference type="EMBL" id="LSOG01000084">
    <property type="protein sequence ID" value="OEH45835.1"/>
    <property type="molecule type" value="Genomic_DNA"/>
</dbReference>
<keyword evidence="3" id="KW-1185">Reference proteome</keyword>
<evidence type="ECO:0008006" key="4">
    <source>
        <dbReference type="Google" id="ProtNLM"/>
    </source>
</evidence>
<protein>
    <recommendedName>
        <fullName evidence="4">Substrate of the Dot/Icm secretion system</fullName>
    </recommendedName>
</protein>
<dbReference type="STRING" id="45071.Lpar_3599"/>
<gene>
    <name evidence="2" type="ORF">lpari_03154</name>
</gene>
<evidence type="ECO:0000313" key="3">
    <source>
        <dbReference type="Proteomes" id="UP000095229"/>
    </source>
</evidence>
<accession>A0A1E5JMR0</accession>
<dbReference type="Proteomes" id="UP000095229">
    <property type="component" value="Unassembled WGS sequence"/>
</dbReference>
<proteinExistence type="predicted"/>
<feature type="region of interest" description="Disordered" evidence="1">
    <location>
        <begin position="254"/>
        <end position="335"/>
    </location>
</feature>
<name>A0A1E5JMR0_9GAMM</name>
<comment type="caution">
    <text evidence="2">The sequence shown here is derived from an EMBL/GenBank/DDBJ whole genome shotgun (WGS) entry which is preliminary data.</text>
</comment>
<sequence length="335" mass="38036">MPSDIERLTKLRDKQRKQYEEAQELAEKTLLKAMGTPPKIEDYESAMNAFKKANGLAYQTYQRTQQINNAKSDDAFKEYDKTCEENNAKSRAAGERSAKGEITHEEYLKIKEECDKANEEAYEKAVKIKEANDNASKEAYEQYKAIFEKNGKEMDIAKKHYEKQNPSPPPLTVTAKSENVNAVASAFKEHFKNDEWYKNHEPQIEGNKTTLTFKSDEDALNFAKKLASENQNFILIDKETNKVLAYSKDGKLFRGDKELTDGPLRPSKEEIEKLPTLDTFQKSQTPPPTSTEDSPLLTSPHSSNPGENIPEIPTLKQPIEESSSEELEKQKGLTS</sequence>
<dbReference type="AlphaFoldDB" id="A0A1E5JMR0"/>
<evidence type="ECO:0000256" key="1">
    <source>
        <dbReference type="SAM" id="MobiDB-lite"/>
    </source>
</evidence>